<organism evidence="1 2">
    <name type="scientific">Seminavis robusta</name>
    <dbReference type="NCBI Taxonomy" id="568900"/>
    <lineage>
        <taxon>Eukaryota</taxon>
        <taxon>Sar</taxon>
        <taxon>Stramenopiles</taxon>
        <taxon>Ochrophyta</taxon>
        <taxon>Bacillariophyta</taxon>
        <taxon>Bacillariophyceae</taxon>
        <taxon>Bacillariophycidae</taxon>
        <taxon>Naviculales</taxon>
        <taxon>Naviculaceae</taxon>
        <taxon>Seminavis</taxon>
    </lineage>
</organism>
<protein>
    <submittedName>
        <fullName evidence="1">Uncharacterized protein</fullName>
    </submittedName>
</protein>
<accession>A0A9N8EPU0</accession>
<keyword evidence="2" id="KW-1185">Reference proteome</keyword>
<dbReference type="Proteomes" id="UP001153069">
    <property type="component" value="Unassembled WGS sequence"/>
</dbReference>
<proteinExistence type="predicted"/>
<comment type="caution">
    <text evidence="1">The sequence shown here is derived from an EMBL/GenBank/DDBJ whole genome shotgun (WGS) entry which is preliminary data.</text>
</comment>
<evidence type="ECO:0000313" key="2">
    <source>
        <dbReference type="Proteomes" id="UP001153069"/>
    </source>
</evidence>
<name>A0A9N8EPU0_9STRA</name>
<dbReference type="AlphaFoldDB" id="A0A9N8EPU0"/>
<reference evidence="1" key="1">
    <citation type="submission" date="2020-06" db="EMBL/GenBank/DDBJ databases">
        <authorList>
            <consortium name="Plant Systems Biology data submission"/>
        </authorList>
    </citation>
    <scope>NUCLEOTIDE SEQUENCE</scope>
    <source>
        <strain evidence="1">D6</strain>
    </source>
</reference>
<sequence length="135" mass="14695">MTADLAPHAKGGLNHPSVHRPSSWCASDDKVWTSFGTGQRPNDVATSDLAPYGDVIPPSSEVRRVRGRMAKYPMSNYIPLVAVLSMSAMPGSVESYSSSFEAKCLIIHFRCDIVTFLGNARGTDKSSFTVSNRRD</sequence>
<gene>
    <name evidence="1" type="ORF">SEMRO_1628_G286961.1</name>
</gene>
<dbReference type="EMBL" id="CAICTM010001626">
    <property type="protein sequence ID" value="CAB9525081.1"/>
    <property type="molecule type" value="Genomic_DNA"/>
</dbReference>
<evidence type="ECO:0000313" key="1">
    <source>
        <dbReference type="EMBL" id="CAB9525081.1"/>
    </source>
</evidence>